<keyword evidence="2" id="KW-1185">Reference proteome</keyword>
<protein>
    <submittedName>
        <fullName evidence="1">Uncharacterized protein</fullName>
    </submittedName>
</protein>
<evidence type="ECO:0000313" key="2">
    <source>
        <dbReference type="Proteomes" id="UP000294200"/>
    </source>
</evidence>
<dbReference type="EMBL" id="MWML01000015">
    <property type="protein sequence ID" value="TCG09231.1"/>
    <property type="molecule type" value="Genomic_DNA"/>
</dbReference>
<sequence length="223" mass="24290">MIPRLAAEDTNQRIRQVSAMLRDAQTLTALTDEGREQLDAYLRDTPAAAMGISAFEAAEIAGMTGVYHGAWRTFSLMAAHATLTAAGHAFGTSLLDLRFGPSFDHVEAALGLARDGIGLGLGAVMPLYRAEQRARDVLKKLQAEINGEGNAWRWPRRPDRSAKAQRVISRCEKRILDPIVNRPVKPVCSGDAKSCALFQAPPVAGMRDRRVCARAGCGRRKPR</sequence>
<gene>
    <name evidence="1" type="ORF">BZM27_06865</name>
</gene>
<name>A0A4R0XRC6_9BURK</name>
<dbReference type="Proteomes" id="UP000294200">
    <property type="component" value="Unassembled WGS sequence"/>
</dbReference>
<comment type="caution">
    <text evidence="1">The sequence shown here is derived from an EMBL/GenBank/DDBJ whole genome shotgun (WGS) entry which is preliminary data.</text>
</comment>
<dbReference type="AlphaFoldDB" id="A0A4R0XRC6"/>
<reference evidence="1 2" key="1">
    <citation type="submission" date="2017-02" db="EMBL/GenBank/DDBJ databases">
        <title>Paraburkholderia sophoroidis sp. nov. and Paraburkholderia steynii sp. nov. rhizobial symbionts of the fynbos legume Hypocalyptus sophoroides.</title>
        <authorList>
            <person name="Steenkamp E.T."/>
            <person name="Beukes C.W."/>
            <person name="Van Zyl E."/>
            <person name="Avontuur J."/>
            <person name="Chan W.Y."/>
            <person name="Hassen A."/>
            <person name="Palmer M."/>
            <person name="Mthombeni L."/>
            <person name="Phalane F."/>
            <person name="Sereme K."/>
            <person name="Venter S.N."/>
        </authorList>
    </citation>
    <scope>NUCLEOTIDE SEQUENCE [LARGE SCALE GENOMIC DNA]</scope>
    <source>
        <strain evidence="1 2">HC1.1ba</strain>
    </source>
</reference>
<proteinExistence type="predicted"/>
<evidence type="ECO:0000313" key="1">
    <source>
        <dbReference type="EMBL" id="TCG09231.1"/>
    </source>
</evidence>
<accession>A0A4R0XRC6</accession>
<organism evidence="1 2">
    <name type="scientific">Paraburkholderia steynii</name>
    <dbReference type="NCBI Taxonomy" id="1245441"/>
    <lineage>
        <taxon>Bacteria</taxon>
        <taxon>Pseudomonadati</taxon>
        <taxon>Pseudomonadota</taxon>
        <taxon>Betaproteobacteria</taxon>
        <taxon>Burkholderiales</taxon>
        <taxon>Burkholderiaceae</taxon>
        <taxon>Paraburkholderia</taxon>
    </lineage>
</organism>